<protein>
    <submittedName>
        <fullName evidence="1">Uncharacterized protein</fullName>
    </submittedName>
</protein>
<keyword evidence="2" id="KW-1185">Reference proteome</keyword>
<evidence type="ECO:0000313" key="1">
    <source>
        <dbReference type="EMBL" id="BAV39252.1"/>
    </source>
</evidence>
<name>A0A1B4XWQ8_9CAUD</name>
<dbReference type="EMBL" id="LC168164">
    <property type="protein sequence ID" value="BAV39252.1"/>
    <property type="molecule type" value="Genomic_DNA"/>
</dbReference>
<gene>
    <name evidence="1" type="ORF">BPT24_127</name>
</gene>
<proteinExistence type="predicted"/>
<evidence type="ECO:0000313" key="2">
    <source>
        <dbReference type="Proteomes" id="UP000224877"/>
    </source>
</evidence>
<organism evidence="1 2">
    <name type="scientific">Tenacibaculum phage pT24</name>
    <dbReference type="NCBI Taxonomy" id="1880590"/>
    <lineage>
        <taxon>Viruses</taxon>
        <taxon>Duplodnaviria</taxon>
        <taxon>Heunggongvirae</taxon>
        <taxon>Uroviricota</taxon>
        <taxon>Caudoviricetes</taxon>
        <taxon>Kungbxnavirus</taxon>
        <taxon>Kungbxnavirus pT24</taxon>
    </lineage>
</organism>
<sequence>MKKSNILKYSFPVDTYDWDLFLKRVVKEKGVKAVEAKDEEGQYHDLVYLKNKKEVIAKYYHKEFEYMVYTDLTKKDFFMYVRGYNINIVESINDAILEAKSHVITIKNENGIDLPYLVAESRSEAIKIAENYENSNVFEFDATKTYYQNEAYRNVNGYELLDMLESAKDRKRFVAKKMSGVKVQAYNTKGEKIGYYEPKGFGVFDTHRNEFVIIDIFDDSEKYKPEHALNAWKTKKVAQEVADDFNTHGKLGTGESFETLRLIERFKEDK</sequence>
<accession>A0A1B4XWQ8</accession>
<dbReference type="Proteomes" id="UP000224877">
    <property type="component" value="Segment"/>
</dbReference>
<reference evidence="1 2" key="1">
    <citation type="submission" date="2016-07" db="EMBL/GenBank/DDBJ databases">
        <title>Characterization of three bacteriophages infecting bacteria isolated from shrimp culture pond water.</title>
        <authorList>
            <person name="Khoa H.V."/>
        </authorList>
    </citation>
    <scope>NUCLEOTIDE SEQUENCE [LARGE SCALE GENOMIC DNA]</scope>
</reference>